<protein>
    <submittedName>
        <fullName evidence="1">Uncharacterized protein</fullName>
    </submittedName>
</protein>
<dbReference type="OrthoDB" id="3854316at2"/>
<accession>A0A2X0K1M2</accession>
<sequence length="120" mass="11939">MFTAIVIVGCFAVLSLVVDGGLKLQALAKADGTAQEAARSGAQALDTGAALTGHGIQIQPQQAVTAAQAYLRSAGVTGTVTVTGNQIQVTVAAPYTPLFPLISSGTVTGHGSAQLLYQGG</sequence>
<dbReference type="Proteomes" id="UP000248889">
    <property type="component" value="Unassembled WGS sequence"/>
</dbReference>
<keyword evidence="2" id="KW-1185">Reference proteome</keyword>
<dbReference type="AlphaFoldDB" id="A0A2X0K1M2"/>
<organism evidence="1 2">
    <name type="scientific">Streptacidiphilus pinicola</name>
    <dbReference type="NCBI Taxonomy" id="2219663"/>
    <lineage>
        <taxon>Bacteria</taxon>
        <taxon>Bacillati</taxon>
        <taxon>Actinomycetota</taxon>
        <taxon>Actinomycetes</taxon>
        <taxon>Kitasatosporales</taxon>
        <taxon>Streptomycetaceae</taxon>
        <taxon>Streptacidiphilus</taxon>
    </lineage>
</organism>
<evidence type="ECO:0000313" key="2">
    <source>
        <dbReference type="Proteomes" id="UP000248889"/>
    </source>
</evidence>
<evidence type="ECO:0000313" key="1">
    <source>
        <dbReference type="EMBL" id="RAG81240.1"/>
    </source>
</evidence>
<dbReference type="EMBL" id="QKYN01000171">
    <property type="protein sequence ID" value="RAG81240.1"/>
    <property type="molecule type" value="Genomic_DNA"/>
</dbReference>
<proteinExistence type="predicted"/>
<gene>
    <name evidence="1" type="ORF">DN069_34010</name>
</gene>
<reference evidence="1 2" key="1">
    <citation type="submission" date="2018-06" db="EMBL/GenBank/DDBJ databases">
        <title>Streptacidiphilus pinicola sp. nov., isolated from pine grove soil.</title>
        <authorList>
            <person name="Roh S.G."/>
            <person name="Park S."/>
            <person name="Kim M.-K."/>
            <person name="Yun B.-R."/>
            <person name="Park J."/>
            <person name="Kim M.J."/>
            <person name="Kim Y.S."/>
            <person name="Kim S.B."/>
        </authorList>
    </citation>
    <scope>NUCLEOTIDE SEQUENCE [LARGE SCALE GENOMIC DNA]</scope>
    <source>
        <strain evidence="1 2">MMS16-CNU450</strain>
    </source>
</reference>
<dbReference type="RefSeq" id="WP_111507097.1">
    <property type="nucleotide sequence ID" value="NZ_QKYN01000171.1"/>
</dbReference>
<comment type="caution">
    <text evidence="1">The sequence shown here is derived from an EMBL/GenBank/DDBJ whole genome shotgun (WGS) entry which is preliminary data.</text>
</comment>
<name>A0A2X0K1M2_9ACTN</name>